<organism evidence="3">
    <name type="scientific">Caenorhabditis remanei</name>
    <name type="common">Caenorhabditis vulgaris</name>
    <dbReference type="NCBI Taxonomy" id="31234"/>
    <lineage>
        <taxon>Eukaryota</taxon>
        <taxon>Metazoa</taxon>
        <taxon>Ecdysozoa</taxon>
        <taxon>Nematoda</taxon>
        <taxon>Chromadorea</taxon>
        <taxon>Rhabditida</taxon>
        <taxon>Rhabditina</taxon>
        <taxon>Rhabditomorpha</taxon>
        <taxon>Rhabditoidea</taxon>
        <taxon>Rhabditidae</taxon>
        <taxon>Peloderinae</taxon>
        <taxon>Caenorhabditis</taxon>
    </lineage>
</organism>
<accession>E3M170</accession>
<protein>
    <submittedName>
        <fullName evidence="2">Uncharacterized protein</fullName>
    </submittedName>
</protein>
<evidence type="ECO:0000313" key="3">
    <source>
        <dbReference type="Proteomes" id="UP000008281"/>
    </source>
</evidence>
<dbReference type="HOGENOM" id="CLU_2148174_0_0_1"/>
<dbReference type="Proteomes" id="UP000008281">
    <property type="component" value="Unassembled WGS sequence"/>
</dbReference>
<reference evidence="2" key="1">
    <citation type="submission" date="2007-07" db="EMBL/GenBank/DDBJ databases">
        <title>PCAP assembly of the Caenorhabditis remanei genome.</title>
        <authorList>
            <consortium name="The Caenorhabditis remanei Sequencing Consortium"/>
            <person name="Wilson R.K."/>
        </authorList>
    </citation>
    <scope>NUCLEOTIDE SEQUENCE [LARGE SCALE GENOMIC DNA]</scope>
    <source>
        <strain evidence="2">PB4641</strain>
    </source>
</reference>
<name>E3M170_CAERE</name>
<dbReference type="AlphaFoldDB" id="E3M170"/>
<keyword evidence="3" id="KW-1185">Reference proteome</keyword>
<gene>
    <name evidence="2" type="ORF">CRE_06308</name>
</gene>
<sequence length="112" mass="12617">MNPTNVQDQTAAAVIQKELEKRREIELLWRVVNKKNEAVKLHDDGPSAFKPVVPKEKPAAQADLPDMFELVGRNEEPAPRPFEKPQRQEVELSPSWSESTSSPSSEDNGIKK</sequence>
<proteinExistence type="predicted"/>
<evidence type="ECO:0000256" key="1">
    <source>
        <dbReference type="SAM" id="MobiDB-lite"/>
    </source>
</evidence>
<feature type="compositionally biased region" description="Low complexity" evidence="1">
    <location>
        <begin position="93"/>
        <end position="106"/>
    </location>
</feature>
<dbReference type="InParanoid" id="E3M170"/>
<feature type="compositionally biased region" description="Basic and acidic residues" evidence="1">
    <location>
        <begin position="72"/>
        <end position="90"/>
    </location>
</feature>
<dbReference type="EMBL" id="DS268421">
    <property type="protein sequence ID" value="EFO88999.1"/>
    <property type="molecule type" value="Genomic_DNA"/>
</dbReference>
<feature type="region of interest" description="Disordered" evidence="1">
    <location>
        <begin position="41"/>
        <end position="112"/>
    </location>
</feature>
<evidence type="ECO:0000313" key="2">
    <source>
        <dbReference type="EMBL" id="EFO88999.1"/>
    </source>
</evidence>